<evidence type="ECO:0000313" key="2">
    <source>
        <dbReference type="Proteomes" id="UP000309130"/>
    </source>
</evidence>
<sequence length="85" mass="9434">MKIKFNELSPASFKFKDLSAGETFIYDGDDVSDQTFVYAVLNSIDSVGEPISDGNAICLNDMQICCIDTKATVIPVECKMEWSIR</sequence>
<reference evidence="2" key="1">
    <citation type="submission" date="2019-03" db="EMBL/GenBank/DDBJ databases">
        <title>Complete Genome Sequence of Serratia marcescens Myophage MTx.</title>
        <authorList>
            <person name="Graham K."/>
            <person name="Freeman M."/>
            <person name="Newkirk H."/>
            <person name="Liu M."/>
            <person name="Ramsey J."/>
            <person name="Cahill J."/>
        </authorList>
    </citation>
    <scope>NUCLEOTIDE SEQUENCE [LARGE SCALE GENOMIC DNA]</scope>
</reference>
<accession>A0A482MGH9</accession>
<proteinExistence type="predicted"/>
<name>A0A482MGH9_9CAUD</name>
<evidence type="ECO:0000313" key="1">
    <source>
        <dbReference type="EMBL" id="QBQ72319.1"/>
    </source>
</evidence>
<dbReference type="Proteomes" id="UP000309130">
    <property type="component" value="Segment"/>
</dbReference>
<protein>
    <submittedName>
        <fullName evidence="1">Uncharacterized protein</fullName>
    </submittedName>
</protein>
<keyword evidence="2" id="KW-1185">Reference proteome</keyword>
<organism evidence="1 2">
    <name type="scientific">Serratia phage MTx</name>
    <dbReference type="NCBI Taxonomy" id="2557553"/>
    <lineage>
        <taxon>Viruses</taxon>
        <taxon>Duplodnaviria</taxon>
        <taxon>Heunggongvirae</taxon>
        <taxon>Uroviricota</taxon>
        <taxon>Caudoviricetes</taxon>
        <taxon>Lindbergviridae</taxon>
        <taxon>Myosmarvirus</taxon>
        <taxon>Myosmarvirus MTx</taxon>
    </lineage>
</organism>
<gene>
    <name evidence="1" type="ORF">CPT_MTx_013</name>
</gene>
<dbReference type="EMBL" id="MK618717">
    <property type="protein sequence ID" value="QBQ72319.1"/>
    <property type="molecule type" value="Genomic_DNA"/>
</dbReference>